<reference evidence="3" key="1">
    <citation type="submission" date="2023-05" db="EMBL/GenBank/DDBJ databases">
        <title>Cataloging the Phylogenetic Diversity of Human Bladder Bacteria.</title>
        <authorList>
            <person name="Du J."/>
        </authorList>
    </citation>
    <scope>NUCLEOTIDE SEQUENCE</scope>
    <source>
        <strain evidence="3">UMB8703</strain>
    </source>
</reference>
<keyword evidence="1" id="KW-1188">Viral release from host cell</keyword>
<dbReference type="Gene3D" id="3.30.420.280">
    <property type="match status" value="1"/>
</dbReference>
<dbReference type="Pfam" id="PF03237">
    <property type="entry name" value="Terminase_6N"/>
    <property type="match status" value="1"/>
</dbReference>
<dbReference type="NCBIfam" id="TIGR01547">
    <property type="entry name" value="phage_term_2"/>
    <property type="match status" value="1"/>
</dbReference>
<dbReference type="InterPro" id="IPR027417">
    <property type="entry name" value="P-loop_NTPase"/>
</dbReference>
<evidence type="ECO:0000313" key="4">
    <source>
        <dbReference type="Proteomes" id="UP001230629"/>
    </source>
</evidence>
<organism evidence="3 4">
    <name type="scientific">Streptococcus agalactiae</name>
    <dbReference type="NCBI Taxonomy" id="1311"/>
    <lineage>
        <taxon>Bacteria</taxon>
        <taxon>Bacillati</taxon>
        <taxon>Bacillota</taxon>
        <taxon>Bacilli</taxon>
        <taxon>Lactobacillales</taxon>
        <taxon>Streptococcaceae</taxon>
        <taxon>Streptococcus</taxon>
    </lineage>
</organism>
<proteinExistence type="predicted"/>
<gene>
    <name evidence="3" type="ORF">QP229_00740</name>
</gene>
<dbReference type="RefSeq" id="WP_000423579.1">
    <property type="nucleotide sequence ID" value="NZ_CABMHV010000008.1"/>
</dbReference>
<protein>
    <submittedName>
        <fullName evidence="3">PBSX family phage terminase large subunit</fullName>
    </submittedName>
</protein>
<dbReference type="EMBL" id="JASOIH010000001">
    <property type="protein sequence ID" value="MDK6898528.1"/>
    <property type="molecule type" value="Genomic_DNA"/>
</dbReference>
<evidence type="ECO:0000259" key="2">
    <source>
        <dbReference type="Pfam" id="PF17289"/>
    </source>
</evidence>
<dbReference type="Gene3D" id="3.40.50.300">
    <property type="entry name" value="P-loop containing nucleotide triphosphate hydrolases"/>
    <property type="match status" value="1"/>
</dbReference>
<dbReference type="InterPro" id="IPR052380">
    <property type="entry name" value="Viral_DNA_packaging_terminase"/>
</dbReference>
<dbReference type="Pfam" id="PF17289">
    <property type="entry name" value="Terminase_6C"/>
    <property type="match status" value="1"/>
</dbReference>
<dbReference type="PANTHER" id="PTHR39184:SF1">
    <property type="entry name" value="PBSX PHAGE TERMINASE LARGE SUBUNIT"/>
    <property type="match status" value="1"/>
</dbReference>
<name>A0AAW6XS72_STRAG</name>
<dbReference type="PANTHER" id="PTHR39184">
    <property type="match status" value="1"/>
</dbReference>
<dbReference type="Proteomes" id="UP001230629">
    <property type="component" value="Unassembled WGS sequence"/>
</dbReference>
<feature type="domain" description="Terminase large subunit gp17-like C-terminal" evidence="2">
    <location>
        <begin position="249"/>
        <end position="390"/>
    </location>
</feature>
<accession>A0AAW6XS72</accession>
<dbReference type="AlphaFoldDB" id="A0AAW6XS72"/>
<dbReference type="KEGG" id="sagg:EN73_03430"/>
<dbReference type="InterPro" id="IPR035421">
    <property type="entry name" value="Terminase_6C"/>
</dbReference>
<comment type="caution">
    <text evidence="3">The sequence shown here is derived from an EMBL/GenBank/DDBJ whole genome shotgun (WGS) entry which is preliminary data.</text>
</comment>
<evidence type="ECO:0000256" key="1">
    <source>
        <dbReference type="ARBA" id="ARBA00022612"/>
    </source>
</evidence>
<dbReference type="InterPro" id="IPR006437">
    <property type="entry name" value="Phage_terminase_lsu"/>
</dbReference>
<evidence type="ECO:0000313" key="3">
    <source>
        <dbReference type="EMBL" id="MDK6898528.1"/>
    </source>
</evidence>
<sequence>MELSKLYTRKQLQVLDYIWNNDWFICGLHGAKRAGKTVVNNDTFVTELYRVRKIADDLKIDEPIYILAGTSSTSIQNNVLQELYNKYGFEPKYDKHGSFTFCGVKVVQVYTGSISGLKRARGFTSFGAYVNEASLANETVFKEIISRCSGEGARIVWDSNPDNPNHWLKTDYIDSDDDMIIDFSFKLDDNTFLSKRYIESIKSATPSGKFYDRDILGKWTVAEGAIYSDYDKNVHEVEELPKMTRFFAGVDWGYDHYGSIVIIGEDNNGNYYLVDGIAEQYKEIDWWVTRAKEFIQIYGNVTFWADSARPEHVARFKRERIKARNGRKEVVAGIEYIAKSFKDKRLFIKRGCIPRFFDEIYQYKWKPNSTKDEPQKEYDDVLDAIRYALYSQHKEDSISKTNNFNVLYQGLKN</sequence>